<gene>
    <name evidence="7" type="ORF">ADM99_02585</name>
</gene>
<keyword evidence="8" id="KW-1185">Reference proteome</keyword>
<dbReference type="GO" id="GO:0012505">
    <property type="term" value="C:endomembrane system"/>
    <property type="evidence" value="ECO:0007669"/>
    <property type="project" value="UniProtKB-SubCell"/>
</dbReference>
<keyword evidence="4 5" id="KW-0472">Membrane</keyword>
<dbReference type="AlphaFoldDB" id="A0A0P6X1M7"/>
<proteinExistence type="predicted"/>
<evidence type="ECO:0000256" key="4">
    <source>
        <dbReference type="ARBA" id="ARBA00023136"/>
    </source>
</evidence>
<evidence type="ECO:0000256" key="5">
    <source>
        <dbReference type="SAM" id="Phobius"/>
    </source>
</evidence>
<dbReference type="InterPro" id="IPR010652">
    <property type="entry name" value="DUF1232"/>
</dbReference>
<keyword evidence="3 5" id="KW-1133">Transmembrane helix</keyword>
<dbReference type="Proteomes" id="UP000050430">
    <property type="component" value="Unassembled WGS sequence"/>
</dbReference>
<evidence type="ECO:0000313" key="7">
    <source>
        <dbReference type="EMBL" id="KPL73150.1"/>
    </source>
</evidence>
<sequence>MPVLDHLKQTANRLKTEISVLTVVYRDVRTPWYARAIIFLVIAHSLSPIDLIPDFIPVLGYLDDLIIIPLGIALAIRLVPKEVFAEARVKVASQPESTGISGWWFGGLVILVWMGIVMLLIRLFIQTRK</sequence>
<reference evidence="7 8" key="1">
    <citation type="submission" date="2015-07" db="EMBL/GenBank/DDBJ databases">
        <title>Genome sequence of Leptolinea tardivitalis DSM 16556.</title>
        <authorList>
            <person name="Hemp J."/>
            <person name="Ward L.M."/>
            <person name="Pace L.A."/>
            <person name="Fischer W.W."/>
        </authorList>
    </citation>
    <scope>NUCLEOTIDE SEQUENCE [LARGE SCALE GENOMIC DNA]</scope>
    <source>
        <strain evidence="7 8">YMTK-2</strain>
    </source>
</reference>
<evidence type="ECO:0000256" key="2">
    <source>
        <dbReference type="ARBA" id="ARBA00022692"/>
    </source>
</evidence>
<feature type="transmembrane region" description="Helical" evidence="5">
    <location>
        <begin position="100"/>
        <end position="125"/>
    </location>
</feature>
<protein>
    <recommendedName>
        <fullName evidence="6">DUF1232 domain-containing protein</fullName>
    </recommendedName>
</protein>
<feature type="transmembrane region" description="Helical" evidence="5">
    <location>
        <begin position="32"/>
        <end position="49"/>
    </location>
</feature>
<evidence type="ECO:0000313" key="8">
    <source>
        <dbReference type="Proteomes" id="UP000050430"/>
    </source>
</evidence>
<accession>A0A0P6X1M7</accession>
<evidence type="ECO:0000259" key="6">
    <source>
        <dbReference type="Pfam" id="PF06803"/>
    </source>
</evidence>
<organism evidence="7 8">
    <name type="scientific">Leptolinea tardivitalis</name>
    <dbReference type="NCBI Taxonomy" id="229920"/>
    <lineage>
        <taxon>Bacteria</taxon>
        <taxon>Bacillati</taxon>
        <taxon>Chloroflexota</taxon>
        <taxon>Anaerolineae</taxon>
        <taxon>Anaerolineales</taxon>
        <taxon>Anaerolineaceae</taxon>
        <taxon>Leptolinea</taxon>
    </lineage>
</organism>
<comment type="caution">
    <text evidence="7">The sequence shown here is derived from an EMBL/GenBank/DDBJ whole genome shotgun (WGS) entry which is preliminary data.</text>
</comment>
<dbReference type="STRING" id="229920.ADM99_02585"/>
<dbReference type="RefSeq" id="WP_062421533.1">
    <property type="nucleotide sequence ID" value="NZ_BBYA01000009.1"/>
</dbReference>
<comment type="subcellular location">
    <subcellularLocation>
        <location evidence="1">Endomembrane system</location>
        <topology evidence="1">Multi-pass membrane protein</topology>
    </subcellularLocation>
</comment>
<evidence type="ECO:0000256" key="3">
    <source>
        <dbReference type="ARBA" id="ARBA00022989"/>
    </source>
</evidence>
<dbReference type="Pfam" id="PF06803">
    <property type="entry name" value="DUF1232"/>
    <property type="match status" value="1"/>
</dbReference>
<feature type="domain" description="DUF1232" evidence="6">
    <location>
        <begin position="34"/>
        <end position="70"/>
    </location>
</feature>
<evidence type="ECO:0000256" key="1">
    <source>
        <dbReference type="ARBA" id="ARBA00004127"/>
    </source>
</evidence>
<keyword evidence="2 5" id="KW-0812">Transmembrane</keyword>
<name>A0A0P6X1M7_9CHLR</name>
<dbReference type="OrthoDB" id="9800202at2"/>
<dbReference type="EMBL" id="LGCK01000006">
    <property type="protein sequence ID" value="KPL73150.1"/>
    <property type="molecule type" value="Genomic_DNA"/>
</dbReference>